<dbReference type="AlphaFoldDB" id="B8CXK5"/>
<organism evidence="1 2">
    <name type="scientific">Halothermothrix orenii (strain H 168 / OCM 544 / DSM 9562)</name>
    <dbReference type="NCBI Taxonomy" id="373903"/>
    <lineage>
        <taxon>Bacteria</taxon>
        <taxon>Bacillati</taxon>
        <taxon>Bacillota</taxon>
        <taxon>Clostridia</taxon>
        <taxon>Halanaerobiales</taxon>
        <taxon>Halothermotrichaceae</taxon>
        <taxon>Halothermothrix</taxon>
    </lineage>
</organism>
<proteinExistence type="predicted"/>
<dbReference type="InterPro" id="IPR023168">
    <property type="entry name" value="GatB_Yqey_C_2"/>
</dbReference>
<gene>
    <name evidence="1" type="ordered locus">Hore_12740</name>
</gene>
<dbReference type="EMBL" id="CP001098">
    <property type="protein sequence ID" value="ACL70024.1"/>
    <property type="molecule type" value="Genomic_DNA"/>
</dbReference>
<dbReference type="InterPro" id="IPR019004">
    <property type="entry name" value="YqeY/Aim41"/>
</dbReference>
<reference evidence="1 2" key="1">
    <citation type="journal article" date="2009" name="PLoS ONE">
        <title>Genome analysis of the anaerobic thermohalophilic bacterium Halothermothrix orenii.</title>
        <authorList>
            <person name="Mavromatis K."/>
            <person name="Ivanova N."/>
            <person name="Anderson I."/>
            <person name="Lykidis A."/>
            <person name="Hooper S.D."/>
            <person name="Sun H."/>
            <person name="Kunin V."/>
            <person name="Lapidus A."/>
            <person name="Hugenholtz P."/>
            <person name="Patel B."/>
            <person name="Kyrpides N.C."/>
        </authorList>
    </citation>
    <scope>NUCLEOTIDE SEQUENCE [LARGE SCALE GENOMIC DNA]</scope>
    <source>
        <strain evidence="2">H 168 / OCM 544 / DSM 9562</strain>
    </source>
</reference>
<dbReference type="Pfam" id="PF09424">
    <property type="entry name" value="YqeY"/>
    <property type="match status" value="1"/>
</dbReference>
<dbReference type="Gene3D" id="1.10.10.410">
    <property type="match status" value="1"/>
</dbReference>
<dbReference type="PANTHER" id="PTHR28055:SF1">
    <property type="entry name" value="ALTERED INHERITANCE OF MITOCHONDRIA PROTEIN 41, MITOCHONDRIAL"/>
    <property type="match status" value="1"/>
</dbReference>
<dbReference type="Proteomes" id="UP000000719">
    <property type="component" value="Chromosome"/>
</dbReference>
<sequence length="148" mass="17171">MKSLKEQLVEDMKKAMKEKDKMKLSVIRMARAAIKNVEINKRKDLSDDEVVEVLAKEVKQRRESIEEYKKAGKENVVKDLDKEIEILSKYLPEQLTKEEIEKIVDEVISEVNAESMKDMGKVMQIIMPRIRGRADGKVVNNIVRKKLS</sequence>
<keyword evidence="2" id="KW-1185">Reference proteome</keyword>
<evidence type="ECO:0000313" key="1">
    <source>
        <dbReference type="EMBL" id="ACL70024.1"/>
    </source>
</evidence>
<dbReference type="OrthoDB" id="9794041at2"/>
<accession>B8CXK5</accession>
<dbReference type="RefSeq" id="WP_012636208.1">
    <property type="nucleotide sequence ID" value="NC_011899.1"/>
</dbReference>
<dbReference type="Gene3D" id="1.10.1510.10">
    <property type="entry name" value="Uncharacterised protein YqeY/AIM41 PF09424, N-terminal domain"/>
    <property type="match status" value="1"/>
</dbReference>
<dbReference type="PANTHER" id="PTHR28055">
    <property type="entry name" value="ALTERED INHERITANCE OF MITOCHONDRIA PROTEIN 41, MITOCHONDRIAL"/>
    <property type="match status" value="1"/>
</dbReference>
<dbReference type="STRING" id="373903.Hore_12740"/>
<dbReference type="KEGG" id="hor:Hore_12740"/>
<protein>
    <submittedName>
        <fullName evidence="1">GatB/Yqey domain protein</fullName>
    </submittedName>
</protein>
<evidence type="ECO:0000313" key="2">
    <source>
        <dbReference type="Proteomes" id="UP000000719"/>
    </source>
</evidence>
<name>B8CXK5_HALOH</name>
<dbReference type="HOGENOM" id="CLU_079430_2_1_9"/>
<dbReference type="GO" id="GO:0016884">
    <property type="term" value="F:carbon-nitrogen ligase activity, with glutamine as amido-N-donor"/>
    <property type="evidence" value="ECO:0007669"/>
    <property type="project" value="InterPro"/>
</dbReference>
<dbReference type="InterPro" id="IPR042184">
    <property type="entry name" value="YqeY/Aim41_N"/>
</dbReference>
<dbReference type="eggNOG" id="COG1610">
    <property type="taxonomic scope" value="Bacteria"/>
</dbReference>
<dbReference type="InterPro" id="IPR003789">
    <property type="entry name" value="Asn/Gln_tRNA_amidoTrase-B-like"/>
</dbReference>
<dbReference type="SUPFAM" id="SSF89095">
    <property type="entry name" value="GatB/YqeY motif"/>
    <property type="match status" value="1"/>
</dbReference>